<name>A0AA37Q874_9BACT</name>
<evidence type="ECO:0000313" key="2">
    <source>
        <dbReference type="EMBL" id="GLC28370.1"/>
    </source>
</evidence>
<dbReference type="EMBL" id="BRXS01000009">
    <property type="protein sequence ID" value="GLC28370.1"/>
    <property type="molecule type" value="Genomic_DNA"/>
</dbReference>
<reference evidence="2" key="1">
    <citation type="submission" date="2022-08" db="EMBL/GenBank/DDBJ databases">
        <title>Draft genome sequencing of Roseisolibacter agri AW1220.</title>
        <authorList>
            <person name="Tobiishi Y."/>
            <person name="Tonouchi A."/>
        </authorList>
    </citation>
    <scope>NUCLEOTIDE SEQUENCE</scope>
    <source>
        <strain evidence="2">AW1220</strain>
    </source>
</reference>
<sequence>MRRPFLAAAALLGAAASAAPALAQAPQKVSKSAPAASAAGEVGAFVVRLGADTTAVERWTRTTTATGARIEGDVVNRSPVARVSHYVIDLDAAGNATRAEIRTRRPDGTPMPNAALGAVYTFRADSAFAELQMPDSVARFRAPAAAGAIPSITNSYALWEVAMRGLRAAKRDSGAIVVWGAGAPQAQALPARFDGASAATVTYFGDPVSVRFDREGRIVAIDGSRSTNKVLVERVRDLDVAALAQSFGSRAALGQTSPRDTTRATLGAAQLLVDYGRPSKRGRTVWGGTLVPYGAIWRTGANAATTFVTSSDLTIGGQPVPAGTYTLYTWPTAQGYQLVINKQTKQWGTEYKPEMDLVRVPLTSTTLSTPVEQFTIAIEPAGANAGTLALRWDNLQLTTPIAVK</sequence>
<dbReference type="AlphaFoldDB" id="A0AA37Q874"/>
<comment type="caution">
    <text evidence="2">The sequence shown here is derived from an EMBL/GenBank/DDBJ whole genome shotgun (WGS) entry which is preliminary data.</text>
</comment>
<feature type="chain" id="PRO_5041201842" description="DUF2911 domain-containing protein" evidence="1">
    <location>
        <begin position="24"/>
        <end position="404"/>
    </location>
</feature>
<keyword evidence="1" id="KW-0732">Signal</keyword>
<organism evidence="2 3">
    <name type="scientific">Roseisolibacter agri</name>
    <dbReference type="NCBI Taxonomy" id="2014610"/>
    <lineage>
        <taxon>Bacteria</taxon>
        <taxon>Pseudomonadati</taxon>
        <taxon>Gemmatimonadota</taxon>
        <taxon>Gemmatimonadia</taxon>
        <taxon>Gemmatimonadales</taxon>
        <taxon>Gemmatimonadaceae</taxon>
        <taxon>Roseisolibacter</taxon>
    </lineage>
</organism>
<protein>
    <recommendedName>
        <fullName evidence="4">DUF2911 domain-containing protein</fullName>
    </recommendedName>
</protein>
<feature type="signal peptide" evidence="1">
    <location>
        <begin position="1"/>
        <end position="23"/>
    </location>
</feature>
<evidence type="ECO:0000256" key="1">
    <source>
        <dbReference type="SAM" id="SignalP"/>
    </source>
</evidence>
<dbReference type="Pfam" id="PF11138">
    <property type="entry name" value="DUF2911"/>
    <property type="match status" value="1"/>
</dbReference>
<keyword evidence="3" id="KW-1185">Reference proteome</keyword>
<gene>
    <name evidence="2" type="ORF">rosag_48830</name>
</gene>
<accession>A0AA37Q874</accession>
<dbReference type="Proteomes" id="UP001161325">
    <property type="component" value="Unassembled WGS sequence"/>
</dbReference>
<evidence type="ECO:0000313" key="3">
    <source>
        <dbReference type="Proteomes" id="UP001161325"/>
    </source>
</evidence>
<dbReference type="InterPro" id="IPR021314">
    <property type="entry name" value="DUF2911"/>
</dbReference>
<proteinExistence type="predicted"/>
<dbReference type="RefSeq" id="WP_284352766.1">
    <property type="nucleotide sequence ID" value="NZ_BRXS01000009.1"/>
</dbReference>
<evidence type="ECO:0008006" key="4">
    <source>
        <dbReference type="Google" id="ProtNLM"/>
    </source>
</evidence>